<dbReference type="EMBL" id="FOZN01000001">
    <property type="protein sequence ID" value="SFS01304.1"/>
    <property type="molecule type" value="Genomic_DNA"/>
</dbReference>
<dbReference type="InterPro" id="IPR012867">
    <property type="entry name" value="DUF1648"/>
</dbReference>
<feature type="transmembrane region" description="Helical" evidence="1">
    <location>
        <begin position="20"/>
        <end position="42"/>
    </location>
</feature>
<dbReference type="Pfam" id="PF07853">
    <property type="entry name" value="DUF1648"/>
    <property type="match status" value="1"/>
</dbReference>
<dbReference type="RefSeq" id="WP_092915571.1">
    <property type="nucleotide sequence ID" value="NZ_FOZN01000001.1"/>
</dbReference>
<feature type="transmembrane region" description="Helical" evidence="1">
    <location>
        <begin position="137"/>
        <end position="157"/>
    </location>
</feature>
<protein>
    <recommendedName>
        <fullName evidence="2">DUF1648 domain-containing protein</fullName>
    </recommendedName>
</protein>
<accession>A0AA94KYR6</accession>
<sequence>MPRSQRPARTYTTDALTRAVRILALVAAVAVAGWVLLLYPAMPQTVPTHFDVTGTPDAWGDKSSVLALVAVSVLLPAAMAWLSTKPRWFNLPVPVTEENAQRLYREGERMLVWMMVPIAMLFTGIALSLVGMPVAPVLWIGGAGMLVVLAIGVVRMLRAA</sequence>
<dbReference type="Proteomes" id="UP000198506">
    <property type="component" value="Unassembled WGS sequence"/>
</dbReference>
<name>A0AA94KYR6_9MICO</name>
<evidence type="ECO:0000259" key="2">
    <source>
        <dbReference type="Pfam" id="PF07853"/>
    </source>
</evidence>
<keyword evidence="4" id="KW-1185">Reference proteome</keyword>
<feature type="domain" description="DUF1648" evidence="2">
    <location>
        <begin position="29"/>
        <end position="71"/>
    </location>
</feature>
<evidence type="ECO:0000256" key="1">
    <source>
        <dbReference type="SAM" id="Phobius"/>
    </source>
</evidence>
<keyword evidence="1" id="KW-0472">Membrane</keyword>
<keyword evidence="1" id="KW-1133">Transmembrane helix</keyword>
<keyword evidence="1" id="KW-0812">Transmembrane</keyword>
<comment type="caution">
    <text evidence="3">The sequence shown here is derived from an EMBL/GenBank/DDBJ whole genome shotgun (WGS) entry which is preliminary data.</text>
</comment>
<proteinExistence type="predicted"/>
<gene>
    <name evidence="3" type="ORF">SAMN04487783_0536</name>
</gene>
<organism evidence="3 4">
    <name type="scientific">Agrococcus baldri</name>
    <dbReference type="NCBI Taxonomy" id="153730"/>
    <lineage>
        <taxon>Bacteria</taxon>
        <taxon>Bacillati</taxon>
        <taxon>Actinomycetota</taxon>
        <taxon>Actinomycetes</taxon>
        <taxon>Micrococcales</taxon>
        <taxon>Microbacteriaceae</taxon>
        <taxon>Agrococcus</taxon>
    </lineage>
</organism>
<reference evidence="3 4" key="1">
    <citation type="submission" date="2016-10" db="EMBL/GenBank/DDBJ databases">
        <authorList>
            <person name="Varghese N."/>
            <person name="Submissions S."/>
        </authorList>
    </citation>
    <scope>NUCLEOTIDE SEQUENCE [LARGE SCALE GENOMIC DNA]</scope>
    <source>
        <strain evidence="3 4">IAM 15147</strain>
    </source>
</reference>
<dbReference type="AlphaFoldDB" id="A0AA94KYR6"/>
<evidence type="ECO:0000313" key="4">
    <source>
        <dbReference type="Proteomes" id="UP000198506"/>
    </source>
</evidence>
<feature type="transmembrane region" description="Helical" evidence="1">
    <location>
        <begin position="62"/>
        <end position="82"/>
    </location>
</feature>
<feature type="transmembrane region" description="Helical" evidence="1">
    <location>
        <begin position="111"/>
        <end position="131"/>
    </location>
</feature>
<evidence type="ECO:0000313" key="3">
    <source>
        <dbReference type="EMBL" id="SFS01304.1"/>
    </source>
</evidence>